<organism evidence="3">
    <name type="scientific">Cryptomonas curvata</name>
    <dbReference type="NCBI Taxonomy" id="233186"/>
    <lineage>
        <taxon>Eukaryota</taxon>
        <taxon>Cryptophyceae</taxon>
        <taxon>Cryptomonadales</taxon>
        <taxon>Cryptomonadaceae</taxon>
        <taxon>Cryptomonas</taxon>
    </lineage>
</organism>
<keyword evidence="2" id="KW-0812">Transmembrane</keyword>
<evidence type="ECO:0000313" key="3">
    <source>
        <dbReference type="EMBL" id="CAD8637280.1"/>
    </source>
</evidence>
<keyword evidence="2" id="KW-0472">Membrane</keyword>
<name>A0A7S0MFA8_9CRYP</name>
<gene>
    <name evidence="3" type="ORF">CCUR1050_LOCUS14964</name>
</gene>
<sequence length="256" mass="28611">MWPHGRVNTRRDSLCTNTPHPPPQMTRSSADNSLFQLSCGLSLAQLPITMALVAYFSDPQFAMYTAQLLNVTTKQMEVEVEDFSASVLYLAASASTALFAAASRNRTNLDADTHYSMETLQEMPMWDLSFWTAQLLQHGCLVAFMCSPLDWYFLALVVSGMSLLLLLISRLPLVNGGRSRENILMLLFGMLYFMLYTAVRRHGHVVFFMAMLFLDGLLLIGHTFDPDPNMQVVGNCRLCYCAGMSVALMVSYNVAC</sequence>
<dbReference type="AlphaFoldDB" id="A0A7S0MFA8"/>
<proteinExistence type="predicted"/>
<feature type="transmembrane region" description="Helical" evidence="2">
    <location>
        <begin position="205"/>
        <end position="224"/>
    </location>
</feature>
<feature type="transmembrane region" description="Helical" evidence="2">
    <location>
        <begin position="183"/>
        <end position="199"/>
    </location>
</feature>
<reference evidence="3" key="1">
    <citation type="submission" date="2021-01" db="EMBL/GenBank/DDBJ databases">
        <authorList>
            <person name="Corre E."/>
            <person name="Pelletier E."/>
            <person name="Niang G."/>
            <person name="Scheremetjew M."/>
            <person name="Finn R."/>
            <person name="Kale V."/>
            <person name="Holt S."/>
            <person name="Cochrane G."/>
            <person name="Meng A."/>
            <person name="Brown T."/>
            <person name="Cohen L."/>
        </authorList>
    </citation>
    <scope>NUCLEOTIDE SEQUENCE</scope>
    <source>
        <strain evidence="3">CCAP979/52</strain>
    </source>
</reference>
<protein>
    <submittedName>
        <fullName evidence="3">Uncharacterized protein</fullName>
    </submittedName>
</protein>
<feature type="transmembrane region" description="Helical" evidence="2">
    <location>
        <begin position="34"/>
        <end position="56"/>
    </location>
</feature>
<evidence type="ECO:0000256" key="2">
    <source>
        <dbReference type="SAM" id="Phobius"/>
    </source>
</evidence>
<accession>A0A7S0MFA8</accession>
<keyword evidence="2" id="KW-1133">Transmembrane helix</keyword>
<dbReference type="EMBL" id="HBEZ01027014">
    <property type="protein sequence ID" value="CAD8637280.1"/>
    <property type="molecule type" value="Transcribed_RNA"/>
</dbReference>
<feature type="region of interest" description="Disordered" evidence="1">
    <location>
        <begin position="1"/>
        <end position="29"/>
    </location>
</feature>
<feature type="transmembrane region" description="Helical" evidence="2">
    <location>
        <begin position="83"/>
        <end position="102"/>
    </location>
</feature>
<evidence type="ECO:0000256" key="1">
    <source>
        <dbReference type="SAM" id="MobiDB-lite"/>
    </source>
</evidence>
<feature type="transmembrane region" description="Helical" evidence="2">
    <location>
        <begin position="151"/>
        <end position="171"/>
    </location>
</feature>